<organism evidence="38 39">
    <name type="scientific">Acropora cervicornis</name>
    <name type="common">Staghorn coral</name>
    <dbReference type="NCBI Taxonomy" id="6130"/>
    <lineage>
        <taxon>Eukaryota</taxon>
        <taxon>Metazoa</taxon>
        <taxon>Cnidaria</taxon>
        <taxon>Anthozoa</taxon>
        <taxon>Hexacorallia</taxon>
        <taxon>Scleractinia</taxon>
        <taxon>Astrocoeniina</taxon>
        <taxon>Acroporidae</taxon>
        <taxon>Acropora</taxon>
    </lineage>
</organism>
<comment type="catalytic activity">
    <reaction evidence="30">
        <text>L-ornithine + glyoxylate = 5-amino-2-oxopentanoate + glycine</text>
        <dbReference type="Rhea" id="RHEA:77331"/>
        <dbReference type="ChEBI" id="CHEBI:36655"/>
        <dbReference type="ChEBI" id="CHEBI:46911"/>
        <dbReference type="ChEBI" id="CHEBI:57305"/>
        <dbReference type="ChEBI" id="CHEBI:58802"/>
    </reaction>
</comment>
<dbReference type="Gene3D" id="3.40.640.10">
    <property type="entry name" value="Type I PLP-dependent aspartate aminotransferase-like (Major domain)"/>
    <property type="match status" value="1"/>
</dbReference>
<comment type="catalytic activity">
    <reaction evidence="20">
        <text>2-oxobutanoate + L-alanine = (2S)-2-aminobutanoate + pyruvate</text>
        <dbReference type="Rhea" id="RHEA:77355"/>
        <dbReference type="ChEBI" id="CHEBI:15361"/>
        <dbReference type="ChEBI" id="CHEBI:16763"/>
        <dbReference type="ChEBI" id="CHEBI:57972"/>
        <dbReference type="ChEBI" id="CHEBI:74359"/>
        <dbReference type="EC" id="2.6.1.44"/>
    </reaction>
</comment>
<evidence type="ECO:0000256" key="11">
    <source>
        <dbReference type="ARBA" id="ARBA00039862"/>
    </source>
</evidence>
<protein>
    <recommendedName>
        <fullName evidence="11">Alanine--glyoxylate aminotransferase 2, mitochondrial</fullName>
        <ecNumber evidence="26">2.6.1.18</ecNumber>
        <ecNumber evidence="10">2.6.1.40</ecNumber>
        <ecNumber evidence="5">2.6.1.44</ecNumber>
    </recommendedName>
    <alternativeName>
        <fullName evidence="12">(R)-3-amino-2-methylpropionate--pyruvate transaminase</fullName>
    </alternativeName>
    <alternativeName>
        <fullName evidence="14">Beta-ALAAT II</fullName>
    </alternativeName>
    <alternativeName>
        <fullName evidence="15">Beta-alanine-pyruvate aminotransferase</fullName>
    </alternativeName>
    <alternativeName>
        <fullName evidence="28">D-3-aminoisobutyrate-pyruvate aminotransferase</fullName>
    </alternativeName>
    <alternativeName>
        <fullName evidence="13">D-AIBAT</fullName>
    </alternativeName>
    <alternativeName>
        <fullName evidence="27">D-beta-aminoisobutyrate-pyruvate aminotransferase</fullName>
    </alternativeName>
</protein>
<keyword evidence="7" id="KW-0808">Transferase</keyword>
<comment type="cofactor">
    <cofactor evidence="1">
        <name>pyridoxal 5'-phosphate</name>
        <dbReference type="ChEBI" id="CHEBI:597326"/>
    </cofactor>
</comment>
<dbReference type="EC" id="2.6.1.18" evidence="26"/>
<dbReference type="GO" id="GO:0005739">
    <property type="term" value="C:mitochondrion"/>
    <property type="evidence" value="ECO:0007669"/>
    <property type="project" value="UniProtKB-SubCell"/>
</dbReference>
<dbReference type="GO" id="GO:0030170">
    <property type="term" value="F:pyridoxal phosphate binding"/>
    <property type="evidence" value="ECO:0007669"/>
    <property type="project" value="InterPro"/>
</dbReference>
<comment type="catalytic activity">
    <reaction evidence="23">
        <text>N(omega),N('omega)-dimethyl-L-arginine + pyruvate = 5-(3,3'-dimethylguanidino)-2-oxopentanoate + L-alanine</text>
        <dbReference type="Rhea" id="RHEA:77307"/>
        <dbReference type="ChEBI" id="CHEBI:15361"/>
        <dbReference type="ChEBI" id="CHEBI:57972"/>
        <dbReference type="ChEBI" id="CHEBI:197308"/>
        <dbReference type="ChEBI" id="CHEBI:197310"/>
    </reaction>
</comment>
<evidence type="ECO:0000256" key="7">
    <source>
        <dbReference type="ARBA" id="ARBA00022679"/>
    </source>
</evidence>
<comment type="similarity">
    <text evidence="3">Belongs to the class-III pyridoxal-phosphate-dependent aminotransferase family.</text>
</comment>
<evidence type="ECO:0000256" key="9">
    <source>
        <dbReference type="ARBA" id="ARBA00033660"/>
    </source>
</evidence>
<dbReference type="PANTHER" id="PTHR45688">
    <property type="match status" value="1"/>
</dbReference>
<evidence type="ECO:0000256" key="17">
    <source>
        <dbReference type="ARBA" id="ARBA00043679"/>
    </source>
</evidence>
<comment type="catalytic activity">
    <reaction evidence="9">
        <text>glyoxylate + L-alanine = glycine + pyruvate</text>
        <dbReference type="Rhea" id="RHEA:24248"/>
        <dbReference type="ChEBI" id="CHEBI:15361"/>
        <dbReference type="ChEBI" id="CHEBI:36655"/>
        <dbReference type="ChEBI" id="CHEBI:57305"/>
        <dbReference type="ChEBI" id="CHEBI:57972"/>
        <dbReference type="EC" id="2.6.1.44"/>
    </reaction>
    <physiologicalReaction direction="left-to-right" evidence="9">
        <dbReference type="Rhea" id="RHEA:24249"/>
    </physiologicalReaction>
</comment>
<sequence>MEKFLTTKSKPKKEQHLPTINPDVYQGPWGGANCRNSIAQTDRPCQCMASKMYVDQLKDVLVHSTSKKGVGGAVHLPKGFLKAAYELIRERGGVCIADEVQTGFGRLVTMAKGIGNGFPMAAVVTTPEIAKSFAQAVHFNTFGGNPIASAVGKAVLEAIDQDGSQENANVVGNYFLEKLLQVKSEFPDVVGDVRGRGLMIGVELVTDKESKTPLPAERFVPIWEDIKDMGVLIGKGGLYGNEDVDFGIEVMRTALTRYTLNE</sequence>
<dbReference type="GO" id="GO:0016223">
    <property type="term" value="F:beta-alanine:pyruvate transaminase activity"/>
    <property type="evidence" value="ECO:0007669"/>
    <property type="project" value="UniProtKB-EC"/>
</dbReference>
<dbReference type="AlphaFoldDB" id="A0AAD9VF94"/>
<evidence type="ECO:0000256" key="20">
    <source>
        <dbReference type="ARBA" id="ARBA00043751"/>
    </source>
</evidence>
<keyword evidence="6 38" id="KW-0032">Aminotransferase</keyword>
<dbReference type="EMBL" id="JARQWQ010000005">
    <property type="protein sequence ID" value="KAK2571745.1"/>
    <property type="molecule type" value="Genomic_DNA"/>
</dbReference>
<evidence type="ECO:0000256" key="10">
    <source>
        <dbReference type="ARBA" id="ARBA00039130"/>
    </source>
</evidence>
<evidence type="ECO:0000256" key="14">
    <source>
        <dbReference type="ARBA" id="ARBA00042611"/>
    </source>
</evidence>
<evidence type="ECO:0000256" key="16">
    <source>
        <dbReference type="ARBA" id="ARBA00043669"/>
    </source>
</evidence>
<evidence type="ECO:0000256" key="15">
    <source>
        <dbReference type="ARBA" id="ARBA00042669"/>
    </source>
</evidence>
<name>A0AAD9VF94_ACRCE</name>
<evidence type="ECO:0000256" key="28">
    <source>
        <dbReference type="ARBA" id="ARBA00044258"/>
    </source>
</evidence>
<dbReference type="EC" id="2.6.1.44" evidence="5"/>
<reference evidence="38" key="2">
    <citation type="journal article" date="2023" name="Science">
        <title>Genomic signatures of disease resistance in endangered staghorn corals.</title>
        <authorList>
            <person name="Vollmer S.V."/>
            <person name="Selwyn J.D."/>
            <person name="Despard B.A."/>
            <person name="Roesel C.L."/>
        </authorList>
    </citation>
    <scope>NUCLEOTIDE SEQUENCE</scope>
    <source>
        <strain evidence="38">K2</strain>
    </source>
</reference>
<evidence type="ECO:0000256" key="32">
    <source>
        <dbReference type="ARBA" id="ARBA00048560"/>
    </source>
</evidence>
<evidence type="ECO:0000256" key="1">
    <source>
        <dbReference type="ARBA" id="ARBA00001933"/>
    </source>
</evidence>
<dbReference type="InterPro" id="IPR015421">
    <property type="entry name" value="PyrdxlP-dep_Trfase_major"/>
</dbReference>
<keyword evidence="8" id="KW-0663">Pyridoxal phosphate</keyword>
<comment type="caution">
    <text evidence="38">The sequence shown here is derived from an EMBL/GenBank/DDBJ whole genome shotgun (WGS) entry which is preliminary data.</text>
</comment>
<gene>
    <name evidence="38" type="ORF">P5673_003137</name>
</gene>
<comment type="catalytic activity">
    <reaction evidence="32">
        <text>N(omega),N(omega)-dimethyl-L-arginine + 2-oxobutanoate = 5-(3,3-dimethylguanidino)-2-oxopentanoate + (2S)-2-aminobutanoate</text>
        <dbReference type="Rhea" id="RHEA:77351"/>
        <dbReference type="ChEBI" id="CHEBI:16763"/>
        <dbReference type="ChEBI" id="CHEBI:58326"/>
        <dbReference type="ChEBI" id="CHEBI:74359"/>
        <dbReference type="ChEBI" id="CHEBI:197301"/>
    </reaction>
</comment>
<evidence type="ECO:0000313" key="39">
    <source>
        <dbReference type="Proteomes" id="UP001249851"/>
    </source>
</evidence>
<evidence type="ECO:0000256" key="34">
    <source>
        <dbReference type="ARBA" id="ARBA00048916"/>
    </source>
</evidence>
<dbReference type="PANTHER" id="PTHR45688:SF3">
    <property type="entry name" value="ALANINE--GLYOXYLATE AMINOTRANSFERASE 2, MITOCHONDRIAL"/>
    <property type="match status" value="1"/>
</dbReference>
<dbReference type="GO" id="GO:0009436">
    <property type="term" value="P:glyoxylate catabolic process"/>
    <property type="evidence" value="ECO:0007669"/>
    <property type="project" value="TreeGrafter"/>
</dbReference>
<evidence type="ECO:0000256" key="2">
    <source>
        <dbReference type="ARBA" id="ARBA00004173"/>
    </source>
</evidence>
<proteinExistence type="inferred from homology"/>
<evidence type="ECO:0000256" key="23">
    <source>
        <dbReference type="ARBA" id="ARBA00043798"/>
    </source>
</evidence>
<evidence type="ECO:0000256" key="26">
    <source>
        <dbReference type="ARBA" id="ARBA00044055"/>
    </source>
</evidence>
<feature type="region of interest" description="Disordered" evidence="37">
    <location>
        <begin position="1"/>
        <end position="21"/>
    </location>
</feature>
<dbReference type="EC" id="2.6.1.40" evidence="10"/>
<reference evidence="38" key="1">
    <citation type="journal article" date="2023" name="G3 (Bethesda)">
        <title>Whole genome assembly and annotation of the endangered Caribbean coral Acropora cervicornis.</title>
        <authorList>
            <person name="Selwyn J.D."/>
            <person name="Vollmer S.V."/>
        </authorList>
    </citation>
    <scope>NUCLEOTIDE SEQUENCE</scope>
    <source>
        <strain evidence="38">K2</strain>
    </source>
</reference>
<evidence type="ECO:0000256" key="3">
    <source>
        <dbReference type="ARBA" id="ARBA00008954"/>
    </source>
</evidence>
<evidence type="ECO:0000256" key="36">
    <source>
        <dbReference type="ARBA" id="ARBA00058068"/>
    </source>
</evidence>
<dbReference type="GO" id="GO:0047305">
    <property type="term" value="F:(R)-3-amino-2-methylpropionate-pyruvate transaminase activity"/>
    <property type="evidence" value="ECO:0007669"/>
    <property type="project" value="UniProtKB-EC"/>
</dbReference>
<evidence type="ECO:0000256" key="29">
    <source>
        <dbReference type="ARBA" id="ARBA00047892"/>
    </source>
</evidence>
<dbReference type="InterPro" id="IPR015422">
    <property type="entry name" value="PyrdxlP-dep_Trfase_small"/>
</dbReference>
<comment type="function">
    <text evidence="36">Multifunctional aminotransferase with a broad substrate specificity. Catalyzes the conversion of glyoxylate to glycine using alanine as the amino donor. Catalyzes metabolism of not L- but the D-isomer of D-beta-aminoisobutyric acid to generate 2-methyl-3-oxopropanoate and alanine. Catalyzes the transfer of the amino group from beta-alanine to pyruvate to yield L-alanine and 3-oxopropanoate. Can metabolize NG-monomethyl-L-arginine (NMMA), asymmetric NG,NG-dimethyl-L-arginine (ADMA) and symmetric NG,N'G-dimethyl-L-arginine (SDMA). ADMA is a potent inhibitor of nitric-oxide (NO) synthase, and this activity provides mechanism through which the kidney regulates blood pressure.</text>
</comment>
<dbReference type="InterPro" id="IPR015424">
    <property type="entry name" value="PyrdxlP-dep_Trfase"/>
</dbReference>
<comment type="catalytic activity">
    <reaction evidence="22">
        <text>L-ornithine + pyruvate = 5-amino-2-oxopentanoate + L-alanine</text>
        <dbReference type="Rhea" id="RHEA:77327"/>
        <dbReference type="ChEBI" id="CHEBI:15361"/>
        <dbReference type="ChEBI" id="CHEBI:46911"/>
        <dbReference type="ChEBI" id="CHEBI:57972"/>
        <dbReference type="ChEBI" id="CHEBI:58802"/>
    </reaction>
</comment>
<evidence type="ECO:0000256" key="24">
    <source>
        <dbReference type="ARBA" id="ARBA00043825"/>
    </source>
</evidence>
<comment type="catalytic activity">
    <reaction evidence="29">
        <text>N(omega),N(omega)-dimethyl-L-arginine + glyoxylate = 5-(3,3-dimethylguanidino)-2-oxopentanoate + glycine</text>
        <dbReference type="Rhea" id="RHEA:77311"/>
        <dbReference type="ChEBI" id="CHEBI:36655"/>
        <dbReference type="ChEBI" id="CHEBI:57305"/>
        <dbReference type="ChEBI" id="CHEBI:58326"/>
        <dbReference type="ChEBI" id="CHEBI:197301"/>
    </reaction>
</comment>
<comment type="subcellular location">
    <subcellularLocation>
        <location evidence="2">Mitochondrion</location>
    </subcellularLocation>
</comment>
<dbReference type="Proteomes" id="UP001249851">
    <property type="component" value="Unassembled WGS sequence"/>
</dbReference>
<evidence type="ECO:0000256" key="25">
    <source>
        <dbReference type="ARBA" id="ARBA00043826"/>
    </source>
</evidence>
<comment type="catalytic activity">
    <reaction evidence="24">
        <text>3-oxopropanoate + L-alanine = beta-alanine + pyruvate</text>
        <dbReference type="Rhea" id="RHEA:14077"/>
        <dbReference type="ChEBI" id="CHEBI:15361"/>
        <dbReference type="ChEBI" id="CHEBI:33190"/>
        <dbReference type="ChEBI" id="CHEBI:57966"/>
        <dbReference type="ChEBI" id="CHEBI:57972"/>
        <dbReference type="EC" id="2.6.1.18"/>
    </reaction>
    <physiologicalReaction direction="right-to-left" evidence="24">
        <dbReference type="Rhea" id="RHEA:14079"/>
    </physiologicalReaction>
</comment>
<evidence type="ECO:0000256" key="19">
    <source>
        <dbReference type="ARBA" id="ARBA00043749"/>
    </source>
</evidence>
<comment type="catalytic activity">
    <reaction evidence="34">
        <text>oxaloacetate + L-alanine = L-aspartate + pyruvate</text>
        <dbReference type="Rhea" id="RHEA:77347"/>
        <dbReference type="ChEBI" id="CHEBI:15361"/>
        <dbReference type="ChEBI" id="CHEBI:16452"/>
        <dbReference type="ChEBI" id="CHEBI:29991"/>
        <dbReference type="ChEBI" id="CHEBI:57972"/>
    </reaction>
</comment>
<evidence type="ECO:0000256" key="31">
    <source>
        <dbReference type="ARBA" id="ARBA00048500"/>
    </source>
</evidence>
<evidence type="ECO:0000256" key="27">
    <source>
        <dbReference type="ARBA" id="ARBA00044257"/>
    </source>
</evidence>
<comment type="catalytic activity">
    <reaction evidence="25">
        <text>2-oxopentanoate + N(omega),N(omega)-dimethyl-L-arginine = 5-(3,3-dimethylguanidino)-2-oxopentanoate + L-2-aminopentanoate</text>
        <dbReference type="Rhea" id="RHEA:77359"/>
        <dbReference type="ChEBI" id="CHEBI:28644"/>
        <dbReference type="ChEBI" id="CHEBI:58326"/>
        <dbReference type="ChEBI" id="CHEBI:58441"/>
        <dbReference type="ChEBI" id="CHEBI:197301"/>
    </reaction>
</comment>
<comment type="catalytic activity">
    <reaction evidence="35">
        <text>N(omega),N('omega)-dimethyl-L-arginine + glyoxylate = 5-(3,3'-dimethylguanidino)-2-oxopentanoate + glycine</text>
        <dbReference type="Rhea" id="RHEA:77315"/>
        <dbReference type="ChEBI" id="CHEBI:36655"/>
        <dbReference type="ChEBI" id="CHEBI:57305"/>
        <dbReference type="ChEBI" id="CHEBI:197308"/>
        <dbReference type="ChEBI" id="CHEBI:197310"/>
    </reaction>
</comment>
<dbReference type="GO" id="GO:0008453">
    <property type="term" value="F:alanine-glyoxylate transaminase activity"/>
    <property type="evidence" value="ECO:0007669"/>
    <property type="project" value="UniProtKB-EC"/>
</dbReference>
<evidence type="ECO:0000256" key="4">
    <source>
        <dbReference type="ARBA" id="ARBA00011881"/>
    </source>
</evidence>
<dbReference type="InterPro" id="IPR005814">
    <property type="entry name" value="Aminotrans_3"/>
</dbReference>
<keyword evidence="39" id="KW-1185">Reference proteome</keyword>
<evidence type="ECO:0000256" key="8">
    <source>
        <dbReference type="ARBA" id="ARBA00022898"/>
    </source>
</evidence>
<dbReference type="Pfam" id="PF00202">
    <property type="entry name" value="Aminotran_3"/>
    <property type="match status" value="1"/>
</dbReference>
<comment type="catalytic activity">
    <reaction evidence="17">
        <text>(2S)-2-aminobutanoate + glyoxylate = 2-oxobutanoate + glycine</text>
        <dbReference type="Rhea" id="RHEA:77339"/>
        <dbReference type="ChEBI" id="CHEBI:16763"/>
        <dbReference type="ChEBI" id="CHEBI:36655"/>
        <dbReference type="ChEBI" id="CHEBI:57305"/>
        <dbReference type="ChEBI" id="CHEBI:74359"/>
    </reaction>
</comment>
<evidence type="ECO:0000256" key="21">
    <source>
        <dbReference type="ARBA" id="ARBA00043758"/>
    </source>
</evidence>
<evidence type="ECO:0000256" key="30">
    <source>
        <dbReference type="ARBA" id="ARBA00048264"/>
    </source>
</evidence>
<evidence type="ECO:0000256" key="12">
    <source>
        <dbReference type="ARBA" id="ARBA00041662"/>
    </source>
</evidence>
<evidence type="ECO:0000313" key="38">
    <source>
        <dbReference type="EMBL" id="KAK2571745.1"/>
    </source>
</evidence>
<dbReference type="SUPFAM" id="SSF53383">
    <property type="entry name" value="PLP-dependent transferases"/>
    <property type="match status" value="1"/>
</dbReference>
<comment type="catalytic activity">
    <reaction evidence="19">
        <text>N(omega),N(omega)-dimethyl-L-arginine + oxaloacetate = 5-(3,3-dimethylguanidino)-2-oxopentanoate + L-aspartate</text>
        <dbReference type="Rhea" id="RHEA:77343"/>
        <dbReference type="ChEBI" id="CHEBI:16452"/>
        <dbReference type="ChEBI" id="CHEBI:29991"/>
        <dbReference type="ChEBI" id="CHEBI:58326"/>
        <dbReference type="ChEBI" id="CHEBI:197301"/>
    </reaction>
</comment>
<evidence type="ECO:0000256" key="18">
    <source>
        <dbReference type="ARBA" id="ARBA00043726"/>
    </source>
</evidence>
<evidence type="ECO:0000256" key="5">
    <source>
        <dbReference type="ARBA" id="ARBA00013049"/>
    </source>
</evidence>
<dbReference type="GO" id="GO:0019481">
    <property type="term" value="P:L-alanine catabolic process, by transamination"/>
    <property type="evidence" value="ECO:0007669"/>
    <property type="project" value="TreeGrafter"/>
</dbReference>
<comment type="catalytic activity">
    <reaction evidence="33">
        <text>N(omega)-methyl-L-arginine + glyoxylate = 5-(3-methylguanidino)-2-oxopentanoate + glycine</text>
        <dbReference type="Rhea" id="RHEA:77323"/>
        <dbReference type="ChEBI" id="CHEBI:36655"/>
        <dbReference type="ChEBI" id="CHEBI:57305"/>
        <dbReference type="ChEBI" id="CHEBI:114953"/>
        <dbReference type="ChEBI" id="CHEBI:197314"/>
    </reaction>
</comment>
<comment type="catalytic activity">
    <reaction evidence="16">
        <text>N(omega),N(omega)-dimethyl-L-arginine + pyruvate = 5-(3,3-dimethylguanidino)-2-oxopentanoate + L-alanine</text>
        <dbReference type="Rhea" id="RHEA:77303"/>
        <dbReference type="ChEBI" id="CHEBI:15361"/>
        <dbReference type="ChEBI" id="CHEBI:57972"/>
        <dbReference type="ChEBI" id="CHEBI:58326"/>
        <dbReference type="ChEBI" id="CHEBI:197301"/>
    </reaction>
</comment>
<comment type="catalytic activity">
    <reaction evidence="18">
        <text>(R)-3-amino-2-methylpropanoate + pyruvate = 2-methyl-3-oxopropanoate + L-alanine</text>
        <dbReference type="Rhea" id="RHEA:18393"/>
        <dbReference type="ChEBI" id="CHEBI:15361"/>
        <dbReference type="ChEBI" id="CHEBI:57700"/>
        <dbReference type="ChEBI" id="CHEBI:57731"/>
        <dbReference type="ChEBI" id="CHEBI:57972"/>
        <dbReference type="EC" id="2.6.1.40"/>
    </reaction>
    <physiologicalReaction direction="left-to-right" evidence="18">
        <dbReference type="Rhea" id="RHEA:18394"/>
    </physiologicalReaction>
</comment>
<dbReference type="Gene3D" id="3.90.1150.10">
    <property type="entry name" value="Aspartate Aminotransferase, domain 1"/>
    <property type="match status" value="1"/>
</dbReference>
<comment type="catalytic activity">
    <reaction evidence="21">
        <text>N(omega)-methyl-L-arginine + pyruvate = 5-(3-methylguanidino)-2-oxopentanoate + L-alanine</text>
        <dbReference type="Rhea" id="RHEA:77319"/>
        <dbReference type="ChEBI" id="CHEBI:15361"/>
        <dbReference type="ChEBI" id="CHEBI:57972"/>
        <dbReference type="ChEBI" id="CHEBI:114953"/>
        <dbReference type="ChEBI" id="CHEBI:197314"/>
    </reaction>
</comment>
<accession>A0AAD9VF94</accession>
<comment type="subunit">
    <text evidence="4">Homotetramer.</text>
</comment>
<evidence type="ECO:0000256" key="35">
    <source>
        <dbReference type="ARBA" id="ARBA00049480"/>
    </source>
</evidence>
<evidence type="ECO:0000256" key="13">
    <source>
        <dbReference type="ARBA" id="ARBA00041845"/>
    </source>
</evidence>
<evidence type="ECO:0000256" key="22">
    <source>
        <dbReference type="ARBA" id="ARBA00043777"/>
    </source>
</evidence>
<evidence type="ECO:0000256" key="6">
    <source>
        <dbReference type="ARBA" id="ARBA00022576"/>
    </source>
</evidence>
<evidence type="ECO:0000256" key="37">
    <source>
        <dbReference type="SAM" id="MobiDB-lite"/>
    </source>
</evidence>
<evidence type="ECO:0000256" key="33">
    <source>
        <dbReference type="ARBA" id="ARBA00048760"/>
    </source>
</evidence>
<comment type="catalytic activity">
    <reaction evidence="31">
        <text>2-oxohexanoate + N(omega),N(omega)-dimethyl-L-arginine = L-2-aminohexanoate + 5-(3,3-dimethylguanidino)-2-oxopentanoate</text>
        <dbReference type="Rhea" id="RHEA:77363"/>
        <dbReference type="ChEBI" id="CHEBI:35177"/>
        <dbReference type="ChEBI" id="CHEBI:58326"/>
        <dbReference type="ChEBI" id="CHEBI:58455"/>
        <dbReference type="ChEBI" id="CHEBI:197301"/>
    </reaction>
</comment>